<organism evidence="9 10">
    <name type="scientific">Potamilus streckersoni</name>
    <dbReference type="NCBI Taxonomy" id="2493646"/>
    <lineage>
        <taxon>Eukaryota</taxon>
        <taxon>Metazoa</taxon>
        <taxon>Spiralia</taxon>
        <taxon>Lophotrochozoa</taxon>
        <taxon>Mollusca</taxon>
        <taxon>Bivalvia</taxon>
        <taxon>Autobranchia</taxon>
        <taxon>Heteroconchia</taxon>
        <taxon>Palaeoheterodonta</taxon>
        <taxon>Unionida</taxon>
        <taxon>Unionoidea</taxon>
        <taxon>Unionidae</taxon>
        <taxon>Ambleminae</taxon>
        <taxon>Lampsilini</taxon>
        <taxon>Potamilus</taxon>
    </lineage>
</organism>
<evidence type="ECO:0000256" key="3">
    <source>
        <dbReference type="ARBA" id="ARBA00022801"/>
    </source>
</evidence>
<gene>
    <name evidence="9" type="ORF">CHS0354_025105</name>
</gene>
<dbReference type="InterPro" id="IPR030395">
    <property type="entry name" value="GP_PDE_dom"/>
</dbReference>
<feature type="transmembrane region" description="Helical" evidence="7">
    <location>
        <begin position="51"/>
        <end position="72"/>
    </location>
</feature>
<feature type="transmembrane region" description="Helical" evidence="7">
    <location>
        <begin position="502"/>
        <end position="522"/>
    </location>
</feature>
<dbReference type="PROSITE" id="PS51257">
    <property type="entry name" value="PROKAR_LIPOPROTEIN"/>
    <property type="match status" value="1"/>
</dbReference>
<reference evidence="9" key="1">
    <citation type="journal article" date="2021" name="Genome Biol. Evol.">
        <title>A High-Quality Reference Genome for a Parasitic Bivalve with Doubly Uniparental Inheritance (Bivalvia: Unionida).</title>
        <authorList>
            <person name="Smith C.H."/>
        </authorList>
    </citation>
    <scope>NUCLEOTIDE SEQUENCE</scope>
    <source>
        <strain evidence="9">CHS0354</strain>
    </source>
</reference>
<keyword evidence="5 7" id="KW-0472">Membrane</keyword>
<dbReference type="GO" id="GO:0008081">
    <property type="term" value="F:phosphoric diester hydrolase activity"/>
    <property type="evidence" value="ECO:0007669"/>
    <property type="project" value="InterPro"/>
</dbReference>
<reference evidence="9" key="3">
    <citation type="submission" date="2023-05" db="EMBL/GenBank/DDBJ databases">
        <authorList>
            <person name="Smith C.H."/>
        </authorList>
    </citation>
    <scope>NUCLEOTIDE SEQUENCE</scope>
    <source>
        <strain evidence="9">CHS0354</strain>
        <tissue evidence="9">Mantle</tissue>
    </source>
</reference>
<keyword evidence="3" id="KW-0378">Hydrolase</keyword>
<keyword evidence="2 7" id="KW-0812">Transmembrane</keyword>
<feature type="transmembrane region" description="Helical" evidence="7">
    <location>
        <begin position="171"/>
        <end position="190"/>
    </location>
</feature>
<evidence type="ECO:0000256" key="4">
    <source>
        <dbReference type="ARBA" id="ARBA00022989"/>
    </source>
</evidence>
<dbReference type="PANTHER" id="PTHR23344">
    <property type="entry name" value="GLYCEROPHOSPHORYL DIESTER PHOSPHODIESTERASE"/>
    <property type="match status" value="1"/>
</dbReference>
<accession>A0AAE0VRZ5</accession>
<keyword evidence="10" id="KW-1185">Reference proteome</keyword>
<feature type="transmembrane region" description="Helical" evidence="7">
    <location>
        <begin position="92"/>
        <end position="116"/>
    </location>
</feature>
<proteinExistence type="predicted"/>
<dbReference type="Pfam" id="PF03009">
    <property type="entry name" value="GDPD"/>
    <property type="match status" value="1"/>
</dbReference>
<dbReference type="PROSITE" id="PS51704">
    <property type="entry name" value="GP_PDE"/>
    <property type="match status" value="1"/>
</dbReference>
<protein>
    <recommendedName>
        <fullName evidence="8">GP-PDE domain-containing protein</fullName>
    </recommendedName>
</protein>
<keyword evidence="4 7" id="KW-1133">Transmembrane helix</keyword>
<evidence type="ECO:0000259" key="8">
    <source>
        <dbReference type="PROSITE" id="PS51704"/>
    </source>
</evidence>
<evidence type="ECO:0000256" key="7">
    <source>
        <dbReference type="SAM" id="Phobius"/>
    </source>
</evidence>
<dbReference type="Proteomes" id="UP001195483">
    <property type="component" value="Unassembled WGS sequence"/>
</dbReference>
<dbReference type="Gene3D" id="3.20.20.190">
    <property type="entry name" value="Phosphatidylinositol (PI) phosphodiesterase"/>
    <property type="match status" value="1"/>
</dbReference>
<name>A0AAE0VRZ5_9BIVA</name>
<feature type="domain" description="GP-PDE" evidence="8">
    <location>
        <begin position="237"/>
        <end position="490"/>
    </location>
</feature>
<evidence type="ECO:0000313" key="10">
    <source>
        <dbReference type="Proteomes" id="UP001195483"/>
    </source>
</evidence>
<evidence type="ECO:0000313" key="9">
    <source>
        <dbReference type="EMBL" id="KAK3588448.1"/>
    </source>
</evidence>
<dbReference type="GO" id="GO:0006629">
    <property type="term" value="P:lipid metabolic process"/>
    <property type="evidence" value="ECO:0007669"/>
    <property type="project" value="InterPro"/>
</dbReference>
<evidence type="ECO:0000256" key="5">
    <source>
        <dbReference type="ARBA" id="ARBA00023136"/>
    </source>
</evidence>
<evidence type="ECO:0000256" key="2">
    <source>
        <dbReference type="ARBA" id="ARBA00022692"/>
    </source>
</evidence>
<dbReference type="AlphaFoldDB" id="A0AAE0VRZ5"/>
<reference evidence="9" key="2">
    <citation type="journal article" date="2021" name="Genome Biol. Evol.">
        <title>Developing a high-quality reference genome for a parasitic bivalve with doubly uniparental inheritance (Bivalvia: Unionida).</title>
        <authorList>
            <person name="Smith C.H."/>
        </authorList>
    </citation>
    <scope>NUCLEOTIDE SEQUENCE</scope>
    <source>
        <strain evidence="9">CHS0354</strain>
        <tissue evidence="9">Mantle</tissue>
    </source>
</reference>
<dbReference type="GO" id="GO:0016020">
    <property type="term" value="C:membrane"/>
    <property type="evidence" value="ECO:0007669"/>
    <property type="project" value="UniProtKB-SubCell"/>
</dbReference>
<dbReference type="InterPro" id="IPR017946">
    <property type="entry name" value="PLC-like_Pdiesterase_TIM-brl"/>
</dbReference>
<evidence type="ECO:0000256" key="6">
    <source>
        <dbReference type="ARBA" id="ARBA00023180"/>
    </source>
</evidence>
<dbReference type="PANTHER" id="PTHR23344:SF50">
    <property type="entry name" value="GP-PDE DOMAIN-CONTAINING PROTEIN"/>
    <property type="match status" value="1"/>
</dbReference>
<sequence>MKFIRYNTRMVTHVKLQYYRHKYGLVFMTGLLGCRWHRYKQSTRANRKRDYFWFTVMMLTFLFISFYLYYALVAANDYDVINQFMYQVVGYWVPWYTILLGCICAIFAYFTVLMLLSLCHVVQGHQLYIHLCHIVFILLFLAACIALTATFTEVWFSEWAVIFLSLRVTAPFIQIGAVVAITILTWIIVQQYFTLSHCGWKLLWLFVYISVMCGLYISPLFIESPCVVLEKNLPPKPKIFAHRGASGVAPENTVIAFSIAANKGAFGVESDVFISYDGIPFLMHDRSLKRTTNIAHVFPNLQNADPSSLNMSQLRRLNAGSWFLETNPHNIGSLSEEQKSQYANQTVALFSELLQVVKENKLNLMFDVMQPHIDHPFYDITIHRIIEEIINSSVPHEQIYWLNRSRPDIPNNFTLVSAVLLPFETLKENGIQNMNVQPMDISLKQIDEYKKQNISTIIYMVDSSLIYSLYWCAGVDMVTSNMVHELSQLSAPVWHMPPQSYLILWVTIDGLSAVIVITIFIVQRILLHKSKYTIGN</sequence>
<feature type="transmembrane region" description="Helical" evidence="7">
    <location>
        <begin position="202"/>
        <end position="222"/>
    </location>
</feature>
<comment type="subcellular location">
    <subcellularLocation>
        <location evidence="1">Membrane</location>
        <topology evidence="1">Multi-pass membrane protein</topology>
    </subcellularLocation>
</comment>
<dbReference type="SUPFAM" id="SSF51695">
    <property type="entry name" value="PLC-like phosphodiesterases"/>
    <property type="match status" value="1"/>
</dbReference>
<dbReference type="EMBL" id="JAEAOA010001497">
    <property type="protein sequence ID" value="KAK3588448.1"/>
    <property type="molecule type" value="Genomic_DNA"/>
</dbReference>
<evidence type="ECO:0000256" key="1">
    <source>
        <dbReference type="ARBA" id="ARBA00004141"/>
    </source>
</evidence>
<feature type="transmembrane region" description="Helical" evidence="7">
    <location>
        <begin position="128"/>
        <end position="151"/>
    </location>
</feature>
<keyword evidence="6" id="KW-0325">Glycoprotein</keyword>
<comment type="caution">
    <text evidence="9">The sequence shown here is derived from an EMBL/GenBank/DDBJ whole genome shotgun (WGS) entry which is preliminary data.</text>
</comment>